<keyword evidence="4" id="KW-0720">Serine protease</keyword>
<evidence type="ECO:0000256" key="2">
    <source>
        <dbReference type="ARBA" id="ARBA00022670"/>
    </source>
</evidence>
<dbReference type="EMBL" id="SUTG01000018">
    <property type="protein sequence ID" value="MBE6512455.1"/>
    <property type="molecule type" value="Genomic_DNA"/>
</dbReference>
<proteinExistence type="inferred from homology"/>
<evidence type="ECO:0000313" key="8">
    <source>
        <dbReference type="Proteomes" id="UP000732619"/>
    </source>
</evidence>
<comment type="caution">
    <text evidence="7">The sequence shown here is derived from an EMBL/GenBank/DDBJ whole genome shotgun (WGS) entry which is preliminary data.</text>
</comment>
<dbReference type="Proteomes" id="UP000732619">
    <property type="component" value="Unassembled WGS sequence"/>
</dbReference>
<keyword evidence="5" id="KW-0472">Membrane</keyword>
<feature type="transmembrane region" description="Helical" evidence="5">
    <location>
        <begin position="7"/>
        <end position="31"/>
    </location>
</feature>
<keyword evidence="5" id="KW-1133">Transmembrane helix</keyword>
<dbReference type="SUPFAM" id="SSF52096">
    <property type="entry name" value="ClpP/crotonase"/>
    <property type="match status" value="1"/>
</dbReference>
<dbReference type="GO" id="GO:0008236">
    <property type="term" value="F:serine-type peptidase activity"/>
    <property type="evidence" value="ECO:0007669"/>
    <property type="project" value="UniProtKB-KW"/>
</dbReference>
<dbReference type="Gene3D" id="3.90.226.10">
    <property type="entry name" value="2-enoyl-CoA Hydratase, Chain A, domain 1"/>
    <property type="match status" value="2"/>
</dbReference>
<evidence type="ECO:0000256" key="3">
    <source>
        <dbReference type="ARBA" id="ARBA00022801"/>
    </source>
</evidence>
<reference evidence="7" key="1">
    <citation type="submission" date="2019-04" db="EMBL/GenBank/DDBJ databases">
        <title>Evolution of Biomass-Degrading Anaerobic Consortia Revealed by Metagenomics.</title>
        <authorList>
            <person name="Peng X."/>
        </authorList>
    </citation>
    <scope>NUCLEOTIDE SEQUENCE</scope>
    <source>
        <strain evidence="7">SIG14</strain>
    </source>
</reference>
<keyword evidence="2" id="KW-0645">Protease</keyword>
<dbReference type="GO" id="GO:0006508">
    <property type="term" value="P:proteolysis"/>
    <property type="evidence" value="ECO:0007669"/>
    <property type="project" value="UniProtKB-KW"/>
</dbReference>
<sequence length="278" mass="30104">MSENNTNWLNIGLGAFIILAIVLLLILVLPFGNLVTQQDEIAVITINGAVTYDSSNSTKIFTSASQIENALNEANSNPNVKAIVLDINSKGGSQVASEEIASCIKSSTKPVVAYIGDKGLDESYLIASSADAIVASSSSSIGGIGLSYIDSSKYSKVKLTGVYNKDYLKLKRSNETDPDNLLNGQKMIDQDYTQFIKKIAKNRDLKPNYLAKLAHGKRYNGNEAKNLGLVDKLGNKNKAIELAASKANTTNYTSTNYPKSKKSLTETLSENKIFNLEF</sequence>
<organism evidence="7 8">
    <name type="scientific">Methanobrevibacter olleyae</name>
    <dbReference type="NCBI Taxonomy" id="294671"/>
    <lineage>
        <taxon>Archaea</taxon>
        <taxon>Methanobacteriati</taxon>
        <taxon>Methanobacteriota</taxon>
        <taxon>Methanomada group</taxon>
        <taxon>Methanobacteria</taxon>
        <taxon>Methanobacteriales</taxon>
        <taxon>Methanobacteriaceae</taxon>
        <taxon>Methanobrevibacter</taxon>
    </lineage>
</organism>
<accession>A0A8T3VWW0</accession>
<evidence type="ECO:0000256" key="5">
    <source>
        <dbReference type="SAM" id="Phobius"/>
    </source>
</evidence>
<evidence type="ECO:0000256" key="4">
    <source>
        <dbReference type="ARBA" id="ARBA00022825"/>
    </source>
</evidence>
<dbReference type="InterPro" id="IPR029045">
    <property type="entry name" value="ClpP/crotonase-like_dom_sf"/>
</dbReference>
<gene>
    <name evidence="7" type="ORF">E7Z75_04855</name>
</gene>
<keyword evidence="5" id="KW-0812">Transmembrane</keyword>
<evidence type="ECO:0000313" key="7">
    <source>
        <dbReference type="EMBL" id="MBE6512455.1"/>
    </source>
</evidence>
<feature type="domain" description="Peptidase S49" evidence="6">
    <location>
        <begin position="105"/>
        <end position="248"/>
    </location>
</feature>
<keyword evidence="3" id="KW-0378">Hydrolase</keyword>
<dbReference type="InterPro" id="IPR002142">
    <property type="entry name" value="Peptidase_S49"/>
</dbReference>
<comment type="similarity">
    <text evidence="1">Belongs to the peptidase S49 family.</text>
</comment>
<evidence type="ECO:0000256" key="1">
    <source>
        <dbReference type="ARBA" id="ARBA00008683"/>
    </source>
</evidence>
<dbReference type="PANTHER" id="PTHR33209">
    <property type="entry name" value="PROTEASE 4"/>
    <property type="match status" value="1"/>
</dbReference>
<dbReference type="AlphaFoldDB" id="A0A8T3VWW0"/>
<protein>
    <recommendedName>
        <fullName evidence="6">Peptidase S49 domain-containing protein</fullName>
    </recommendedName>
</protein>
<dbReference type="PANTHER" id="PTHR33209:SF1">
    <property type="entry name" value="PEPTIDASE S49 DOMAIN-CONTAINING PROTEIN"/>
    <property type="match status" value="1"/>
</dbReference>
<dbReference type="Pfam" id="PF01343">
    <property type="entry name" value="Peptidase_S49"/>
    <property type="match status" value="1"/>
</dbReference>
<evidence type="ECO:0000259" key="6">
    <source>
        <dbReference type="Pfam" id="PF01343"/>
    </source>
</evidence>
<name>A0A8T3VWW0_METOL</name>